<accession>A0A217EFX8</accession>
<name>A0A217EFX8_9GAMM</name>
<organism evidence="1 2">
    <name type="scientific">Acinetobacter apis</name>
    <dbReference type="NCBI Taxonomy" id="1229165"/>
    <lineage>
        <taxon>Bacteria</taxon>
        <taxon>Pseudomonadati</taxon>
        <taxon>Pseudomonadota</taxon>
        <taxon>Gammaproteobacteria</taxon>
        <taxon>Moraxellales</taxon>
        <taxon>Moraxellaceae</taxon>
        <taxon>Acinetobacter</taxon>
    </lineage>
</organism>
<reference evidence="2" key="1">
    <citation type="submission" date="2017-06" db="EMBL/GenBank/DDBJ databases">
        <authorList>
            <person name="Varghese N."/>
            <person name="Submissions S."/>
        </authorList>
    </citation>
    <scope>NUCLEOTIDE SEQUENCE [LARGE SCALE GENOMIC DNA]</scope>
    <source>
        <strain evidence="2">ANC 5114</strain>
    </source>
</reference>
<dbReference type="RefSeq" id="WP_088823431.1">
    <property type="nucleotide sequence ID" value="NZ_FZLN01000002.1"/>
</dbReference>
<dbReference type="AlphaFoldDB" id="A0A217EFX8"/>
<evidence type="ECO:0000313" key="2">
    <source>
        <dbReference type="Proteomes" id="UP000243463"/>
    </source>
</evidence>
<dbReference type="Proteomes" id="UP000243463">
    <property type="component" value="Unassembled WGS sequence"/>
</dbReference>
<dbReference type="EMBL" id="FZLN01000002">
    <property type="protein sequence ID" value="SNQ29375.1"/>
    <property type="molecule type" value="Genomic_DNA"/>
</dbReference>
<evidence type="ECO:0008006" key="3">
    <source>
        <dbReference type="Google" id="ProtNLM"/>
    </source>
</evidence>
<dbReference type="Pfam" id="PF09526">
    <property type="entry name" value="DUF2387"/>
    <property type="match status" value="1"/>
</dbReference>
<keyword evidence="2" id="KW-1185">Reference proteome</keyword>
<gene>
    <name evidence="1" type="ORF">SAMN05444584_1326</name>
</gene>
<dbReference type="OrthoDB" id="5881059at2"/>
<evidence type="ECO:0000313" key="1">
    <source>
        <dbReference type="EMBL" id="SNQ29375.1"/>
    </source>
</evidence>
<dbReference type="InterPro" id="IPR012658">
    <property type="entry name" value="YheV"/>
</dbReference>
<sequence>MKKRFIAGVKCPKCNAIDRIVMFTDDGGNEHIECIECDYNDKRPTFADVTSAVAVQHTADDIGVIQFKPKSR</sequence>
<proteinExistence type="predicted"/>
<protein>
    <recommendedName>
        <fullName evidence="3">Metal-binding protein</fullName>
    </recommendedName>
</protein>
<dbReference type="NCBIfam" id="TIGR02443">
    <property type="entry name" value="YheV family putative zinc ribbon protein"/>
    <property type="match status" value="1"/>
</dbReference>